<accession>A0A1W1UW33</accession>
<evidence type="ECO:0000256" key="1">
    <source>
        <dbReference type="SAM" id="MobiDB-lite"/>
    </source>
</evidence>
<feature type="chain" id="PRO_5012551636" evidence="2">
    <location>
        <begin position="44"/>
        <end position="523"/>
    </location>
</feature>
<dbReference type="AlphaFoldDB" id="A0A1W1UW33"/>
<dbReference type="STRING" id="645990.SAMN00120144_4055"/>
<feature type="signal peptide" evidence="2">
    <location>
        <begin position="1"/>
        <end position="43"/>
    </location>
</feature>
<feature type="region of interest" description="Disordered" evidence="1">
    <location>
        <begin position="344"/>
        <end position="363"/>
    </location>
</feature>
<feature type="compositionally biased region" description="Pro residues" evidence="1">
    <location>
        <begin position="312"/>
        <end position="326"/>
    </location>
</feature>
<dbReference type="EMBL" id="FWWW01000043">
    <property type="protein sequence ID" value="SMB85375.1"/>
    <property type="molecule type" value="Genomic_DNA"/>
</dbReference>
<feature type="compositionally biased region" description="Pro residues" evidence="1">
    <location>
        <begin position="347"/>
        <end position="362"/>
    </location>
</feature>
<name>A0A1W1UW33_9BACT</name>
<sequence>MIRKRLDFTIRIIFHPLHSTFMRIALYCALLFAGLLSANTTHAQTELGKPTLDEAKTQIWCATARFVYEDTGVPNLKSTLRCDGSLSAFENSIKADKQSVYSRLYKPLEGRGAIYNGLTTDPARLSKLTTEIINRLKTPARTNDPARMQRLTALEAGLKTFVENGTPLGDIGTSLAAEETADTAALTETVDDSDVGVALPAGTSVSSPRTYAAESTMSKLFAPIALVFSLLSLVLFALQRGQIRALSARAERHRGELETVKLAAPGGGGSAKKLTPELQRDIERMVEQRVAATLAQARPAAQNLPPKSIAPAPSPAPTRPAAPAPVTPVATSAPVASVVAAPVASTSPPPIRQEAPAPPPAPLAEAIIAPPAVLPAGPPTAAPRDDFDSLVPPVQLPAPDTWGAVAPLTSRQEDQAAQPSRYYVKVPVNGGFSDYDLQEQPQHDSIYEIKVDAQRPERATFRVTSNTAVHAYAIQSAQYSLREACRYQQPTGPVSRIVTDEEGTLFKSNGAWQIEQKAAIHFE</sequence>
<evidence type="ECO:0000313" key="3">
    <source>
        <dbReference type="EMBL" id="SMB85375.1"/>
    </source>
</evidence>
<gene>
    <name evidence="3" type="ORF">SAMN00120144_4055</name>
</gene>
<evidence type="ECO:0000313" key="4">
    <source>
        <dbReference type="Proteomes" id="UP000192266"/>
    </source>
</evidence>
<proteinExistence type="predicted"/>
<dbReference type="Proteomes" id="UP000192266">
    <property type="component" value="Unassembled WGS sequence"/>
</dbReference>
<feature type="region of interest" description="Disordered" evidence="1">
    <location>
        <begin position="297"/>
        <end position="328"/>
    </location>
</feature>
<keyword evidence="4" id="KW-1185">Reference proteome</keyword>
<organism evidence="3 4">
    <name type="scientific">Hymenobacter roseosalivarius DSM 11622</name>
    <dbReference type="NCBI Taxonomy" id="645990"/>
    <lineage>
        <taxon>Bacteria</taxon>
        <taxon>Pseudomonadati</taxon>
        <taxon>Bacteroidota</taxon>
        <taxon>Cytophagia</taxon>
        <taxon>Cytophagales</taxon>
        <taxon>Hymenobacteraceae</taxon>
        <taxon>Hymenobacter</taxon>
    </lineage>
</organism>
<reference evidence="3 4" key="1">
    <citation type="submission" date="2017-04" db="EMBL/GenBank/DDBJ databases">
        <authorList>
            <person name="Afonso C.L."/>
            <person name="Miller P.J."/>
            <person name="Scott M.A."/>
            <person name="Spackman E."/>
            <person name="Goraichik I."/>
            <person name="Dimitrov K.M."/>
            <person name="Suarez D.L."/>
            <person name="Swayne D.E."/>
        </authorList>
    </citation>
    <scope>NUCLEOTIDE SEQUENCE [LARGE SCALE GENOMIC DNA]</scope>
    <source>
        <strain evidence="3 4">DSM 11622</strain>
    </source>
</reference>
<evidence type="ECO:0000256" key="2">
    <source>
        <dbReference type="SAM" id="SignalP"/>
    </source>
</evidence>
<keyword evidence="2" id="KW-0732">Signal</keyword>
<feature type="compositionally biased region" description="Low complexity" evidence="1">
    <location>
        <begin position="297"/>
        <end position="311"/>
    </location>
</feature>
<protein>
    <submittedName>
        <fullName evidence="3">Uncharacterized protein</fullName>
    </submittedName>
</protein>